<feature type="signal peptide" evidence="1">
    <location>
        <begin position="1"/>
        <end position="21"/>
    </location>
</feature>
<name>A0A0G0YUY8_9BACT</name>
<dbReference type="Gene3D" id="2.60.40.420">
    <property type="entry name" value="Cupredoxins - blue copper proteins"/>
    <property type="match status" value="1"/>
</dbReference>
<dbReference type="InterPro" id="IPR008972">
    <property type="entry name" value="Cupredoxin"/>
</dbReference>
<accession>A0A0G0YUY8</accession>
<dbReference type="EMBL" id="LCBC01000008">
    <property type="protein sequence ID" value="KKS04268.1"/>
    <property type="molecule type" value="Genomic_DNA"/>
</dbReference>
<evidence type="ECO:0000313" key="3">
    <source>
        <dbReference type="EMBL" id="KKS04268.1"/>
    </source>
</evidence>
<gene>
    <name evidence="3" type="ORF">UU56_C0008G0075</name>
</gene>
<dbReference type="AlphaFoldDB" id="A0A0G0YUY8"/>
<sequence length="136" mass="14322">MINLKKIIAIGVVASSALILSACNLYKTPSSKNNQNQQTSGEQAPLTASGVISYTASGFSPAQVTVKVGQSVEFKNSSDSNVQVNSAVHPTHELFPELNIGVIALGESTSVTFTKAGTYKYHNHLNASQTGQIVVE</sequence>
<reference evidence="3 4" key="1">
    <citation type="journal article" date="2015" name="Nature">
        <title>rRNA introns, odd ribosomes, and small enigmatic genomes across a large radiation of phyla.</title>
        <authorList>
            <person name="Brown C.T."/>
            <person name="Hug L.A."/>
            <person name="Thomas B.C."/>
            <person name="Sharon I."/>
            <person name="Castelle C.J."/>
            <person name="Singh A."/>
            <person name="Wilkins M.J."/>
            <person name="Williams K.H."/>
            <person name="Banfield J.F."/>
        </authorList>
    </citation>
    <scope>NUCLEOTIDE SEQUENCE [LARGE SCALE GENOMIC DNA]</scope>
</reference>
<feature type="chain" id="PRO_5002535516" description="EfeO-type cupredoxin-like domain-containing protein" evidence="1">
    <location>
        <begin position="22"/>
        <end position="136"/>
    </location>
</feature>
<dbReference type="InterPro" id="IPR028096">
    <property type="entry name" value="EfeO_Cupredoxin"/>
</dbReference>
<dbReference type="PROSITE" id="PS51257">
    <property type="entry name" value="PROKAR_LIPOPROTEIN"/>
    <property type="match status" value="1"/>
</dbReference>
<feature type="domain" description="EfeO-type cupredoxin-like" evidence="2">
    <location>
        <begin position="48"/>
        <end position="135"/>
    </location>
</feature>
<keyword evidence="1" id="KW-0732">Signal</keyword>
<dbReference type="PANTHER" id="PTHR36507">
    <property type="entry name" value="BLL1555 PROTEIN"/>
    <property type="match status" value="1"/>
</dbReference>
<dbReference type="InterPro" id="IPR052721">
    <property type="entry name" value="ET_Amicyanin"/>
</dbReference>
<evidence type="ECO:0000256" key="1">
    <source>
        <dbReference type="SAM" id="SignalP"/>
    </source>
</evidence>
<evidence type="ECO:0000259" key="2">
    <source>
        <dbReference type="Pfam" id="PF13473"/>
    </source>
</evidence>
<protein>
    <recommendedName>
        <fullName evidence="2">EfeO-type cupredoxin-like domain-containing protein</fullName>
    </recommendedName>
</protein>
<dbReference type="SUPFAM" id="SSF49503">
    <property type="entry name" value="Cupredoxins"/>
    <property type="match status" value="1"/>
</dbReference>
<comment type="caution">
    <text evidence="3">The sequence shown here is derived from an EMBL/GenBank/DDBJ whole genome shotgun (WGS) entry which is preliminary data.</text>
</comment>
<proteinExistence type="predicted"/>
<dbReference type="Pfam" id="PF13473">
    <property type="entry name" value="Cupredoxin_1"/>
    <property type="match status" value="1"/>
</dbReference>
<organism evidence="3 4">
    <name type="scientific">Candidatus Curtissbacteria bacterium GW2011_GWA2_41_24</name>
    <dbReference type="NCBI Taxonomy" id="1618411"/>
    <lineage>
        <taxon>Bacteria</taxon>
        <taxon>Candidatus Curtissiibacteriota</taxon>
    </lineage>
</organism>
<dbReference type="PANTHER" id="PTHR36507:SF1">
    <property type="entry name" value="BLL1555 PROTEIN"/>
    <property type="match status" value="1"/>
</dbReference>
<dbReference type="Proteomes" id="UP000034493">
    <property type="component" value="Unassembled WGS sequence"/>
</dbReference>
<evidence type="ECO:0000313" key="4">
    <source>
        <dbReference type="Proteomes" id="UP000034493"/>
    </source>
</evidence>